<keyword evidence="1" id="KW-1133">Transmembrane helix</keyword>
<sequence length="80" mass="9049">MIRFAVLIFFFIHLAILLKARHLRWVGHLTGWGTCALFIGLYMFQVEENSDIVFLVMAALTGISMIAAELVAKALKKDRP</sequence>
<accession>A0A2W5C1K1</accession>
<gene>
    <name evidence="2" type="ORF">DI626_03035</name>
</gene>
<proteinExistence type="predicted"/>
<keyword evidence="1" id="KW-0472">Membrane</keyword>
<evidence type="ECO:0000313" key="3">
    <source>
        <dbReference type="Proteomes" id="UP000249557"/>
    </source>
</evidence>
<comment type="caution">
    <text evidence="2">The sequence shown here is derived from an EMBL/GenBank/DDBJ whole genome shotgun (WGS) entry which is preliminary data.</text>
</comment>
<evidence type="ECO:0000313" key="2">
    <source>
        <dbReference type="EMBL" id="PZO87858.1"/>
    </source>
</evidence>
<dbReference type="AlphaFoldDB" id="A0A2W5C1K1"/>
<keyword evidence="1" id="KW-0812">Transmembrane</keyword>
<reference evidence="2 3" key="1">
    <citation type="submission" date="2017-08" db="EMBL/GenBank/DDBJ databases">
        <title>Infants hospitalized years apart are colonized by the same room-sourced microbial strains.</title>
        <authorList>
            <person name="Brooks B."/>
            <person name="Olm M.R."/>
            <person name="Firek B.A."/>
            <person name="Baker R."/>
            <person name="Thomas B.C."/>
            <person name="Morowitz M.J."/>
            <person name="Banfield J.F."/>
        </authorList>
    </citation>
    <scope>NUCLEOTIDE SEQUENCE [LARGE SCALE GENOMIC DNA]</scope>
    <source>
        <strain evidence="2">S2_018_000_R2_104</strain>
    </source>
</reference>
<organism evidence="2 3">
    <name type="scientific">Micavibrio aeruginosavorus</name>
    <dbReference type="NCBI Taxonomy" id="349221"/>
    <lineage>
        <taxon>Bacteria</taxon>
        <taxon>Pseudomonadati</taxon>
        <taxon>Bdellovibrionota</taxon>
        <taxon>Bdellovibrionia</taxon>
        <taxon>Bdellovibrionales</taxon>
        <taxon>Pseudobdellovibrionaceae</taxon>
        <taxon>Micavibrio</taxon>
    </lineage>
</organism>
<dbReference type="Proteomes" id="UP000249557">
    <property type="component" value="Unassembled WGS sequence"/>
</dbReference>
<evidence type="ECO:0000256" key="1">
    <source>
        <dbReference type="SAM" id="Phobius"/>
    </source>
</evidence>
<dbReference type="EMBL" id="QFNK01000038">
    <property type="protein sequence ID" value="PZO87858.1"/>
    <property type="molecule type" value="Genomic_DNA"/>
</dbReference>
<name>A0A2W5C1K1_9BACT</name>
<feature type="transmembrane region" description="Helical" evidence="1">
    <location>
        <begin position="52"/>
        <end position="72"/>
    </location>
</feature>
<protein>
    <submittedName>
        <fullName evidence="2">Uncharacterized protein</fullName>
    </submittedName>
</protein>